<dbReference type="PROSITE" id="PS00086">
    <property type="entry name" value="CYTOCHROME_P450"/>
    <property type="match status" value="1"/>
</dbReference>
<dbReference type="InterPro" id="IPR050196">
    <property type="entry name" value="Cytochrome_P450_Monoox"/>
</dbReference>
<keyword evidence="9" id="KW-0812">Transmembrane</keyword>
<feature type="transmembrane region" description="Helical" evidence="9">
    <location>
        <begin position="12"/>
        <end position="33"/>
    </location>
</feature>
<evidence type="ECO:0000256" key="4">
    <source>
        <dbReference type="ARBA" id="ARBA00022824"/>
    </source>
</evidence>
<dbReference type="Pfam" id="PF00067">
    <property type="entry name" value="p450"/>
    <property type="match status" value="1"/>
</dbReference>
<dbReference type="OrthoDB" id="1470350at2759"/>
<name>A0A397UFS5_9GLOM</name>
<evidence type="ECO:0000256" key="8">
    <source>
        <dbReference type="RuleBase" id="RU000461"/>
    </source>
</evidence>
<evidence type="ECO:0000256" key="1">
    <source>
        <dbReference type="ARBA" id="ARBA00004586"/>
    </source>
</evidence>
<comment type="similarity">
    <text evidence="2 8">Belongs to the cytochrome P450 family.</text>
</comment>
<evidence type="ECO:0000256" key="2">
    <source>
        <dbReference type="ARBA" id="ARBA00010617"/>
    </source>
</evidence>
<dbReference type="CDD" id="cd00302">
    <property type="entry name" value="cytochrome_P450"/>
    <property type="match status" value="1"/>
</dbReference>
<reference evidence="10 11" key="1">
    <citation type="submission" date="2018-06" db="EMBL/GenBank/DDBJ databases">
        <title>Comparative genomics reveals the genomic features of Rhizophagus irregularis, R. cerebriforme, R. diaphanum and Gigaspora rosea, and their symbiotic lifestyle signature.</title>
        <authorList>
            <person name="Morin E."/>
            <person name="San Clemente H."/>
            <person name="Chen E.C.H."/>
            <person name="De La Providencia I."/>
            <person name="Hainaut M."/>
            <person name="Kuo A."/>
            <person name="Kohler A."/>
            <person name="Murat C."/>
            <person name="Tang N."/>
            <person name="Roy S."/>
            <person name="Loubradou J."/>
            <person name="Henrissat B."/>
            <person name="Grigoriev I.V."/>
            <person name="Corradi N."/>
            <person name="Roux C."/>
            <person name="Martin F.M."/>
        </authorList>
    </citation>
    <scope>NUCLEOTIDE SEQUENCE [LARGE SCALE GENOMIC DNA]</scope>
    <source>
        <strain evidence="10 11">DAOM 194757</strain>
    </source>
</reference>
<comment type="caution">
    <text evidence="10">The sequence shown here is derived from an EMBL/GenBank/DDBJ whole genome shotgun (WGS) entry which is preliminary data.</text>
</comment>
<sequence>MAFLQNLPFHFNFKSFIDLLLFLTFIYVGHFYYNYFTRVNKLPGPFPLPIIGSLWNKRDGYNKWILKLQQQYGDVFEVWLSNKRKIYLCRTEYFDKLLSSSTKTKWLSRVGDNEGLHELGMNQRGILVNDNLDSWKFNRHFFSQAMLTPSFNIKAIDTTNEIWKEMEKYWNALGDDYQIDLSEWMQRFTIDTIIEITTGKRAYTLPVYFNKFTTKKLVNIPPTILDDSEHFIHNLQKYNTVFTTFAIFPYYIRHYMPIIRNITKVGLECRDNVHGKIMEIIKNRRKEIEKNGIVFNDMLSLLIMANTERDKSSRPDLRLMTDDEILGNIRDAFIGGSETTTNATCVLIYYICKHPNVLKKLRQELDSVFGEDHNRPFTLDDLAKLKYCEAVINESARMHHVTHSASRLNTEPDELLGYQWPARSEFIMFYEGGNKNPLYWKDPEIFNPDRFLTDDKIVKRNFIFFGGGIRQCPGKKLAMIEMKGIITMLFRKYDVTLINDEFHYKSMIFNSVIEGVFIKITPRKDVVLS</sequence>
<keyword evidence="7 8" id="KW-0349">Heme</keyword>
<evidence type="ECO:0000256" key="3">
    <source>
        <dbReference type="ARBA" id="ARBA00022723"/>
    </source>
</evidence>
<dbReference type="PRINTS" id="PR00463">
    <property type="entry name" value="EP450I"/>
</dbReference>
<gene>
    <name evidence="10" type="ORF">C2G38_301760</name>
</gene>
<dbReference type="GO" id="GO:0005789">
    <property type="term" value="C:endoplasmic reticulum membrane"/>
    <property type="evidence" value="ECO:0007669"/>
    <property type="project" value="UniProtKB-SubCell"/>
</dbReference>
<keyword evidence="6 9" id="KW-0472">Membrane</keyword>
<dbReference type="SUPFAM" id="SSF48264">
    <property type="entry name" value="Cytochrome P450"/>
    <property type="match status" value="1"/>
</dbReference>
<keyword evidence="4" id="KW-0256">Endoplasmic reticulum</keyword>
<dbReference type="InterPro" id="IPR001128">
    <property type="entry name" value="Cyt_P450"/>
</dbReference>
<proteinExistence type="inferred from homology"/>
<dbReference type="InterPro" id="IPR017972">
    <property type="entry name" value="Cyt_P450_CS"/>
</dbReference>
<dbReference type="GO" id="GO:0004497">
    <property type="term" value="F:monooxygenase activity"/>
    <property type="evidence" value="ECO:0007669"/>
    <property type="project" value="UniProtKB-KW"/>
</dbReference>
<evidence type="ECO:0000313" key="11">
    <source>
        <dbReference type="Proteomes" id="UP000266673"/>
    </source>
</evidence>
<comment type="subcellular location">
    <subcellularLocation>
        <location evidence="1">Endoplasmic reticulum membrane</location>
    </subcellularLocation>
</comment>
<evidence type="ECO:0000256" key="6">
    <source>
        <dbReference type="ARBA" id="ARBA00023136"/>
    </source>
</evidence>
<evidence type="ECO:0000313" key="10">
    <source>
        <dbReference type="EMBL" id="RIB09030.1"/>
    </source>
</evidence>
<dbReference type="Gene3D" id="1.10.630.10">
    <property type="entry name" value="Cytochrome P450"/>
    <property type="match status" value="1"/>
</dbReference>
<dbReference type="GO" id="GO:0020037">
    <property type="term" value="F:heme binding"/>
    <property type="evidence" value="ECO:0007669"/>
    <property type="project" value="InterPro"/>
</dbReference>
<dbReference type="GO" id="GO:0005506">
    <property type="term" value="F:iron ion binding"/>
    <property type="evidence" value="ECO:0007669"/>
    <property type="project" value="InterPro"/>
</dbReference>
<evidence type="ECO:0000256" key="9">
    <source>
        <dbReference type="SAM" id="Phobius"/>
    </source>
</evidence>
<dbReference type="PANTHER" id="PTHR24291">
    <property type="entry name" value="CYTOCHROME P450 FAMILY 4"/>
    <property type="match status" value="1"/>
</dbReference>
<feature type="binding site" description="axial binding residue" evidence="7">
    <location>
        <position position="472"/>
    </location>
    <ligand>
        <name>heme</name>
        <dbReference type="ChEBI" id="CHEBI:30413"/>
    </ligand>
    <ligandPart>
        <name>Fe</name>
        <dbReference type="ChEBI" id="CHEBI:18248"/>
    </ligandPart>
</feature>
<comment type="cofactor">
    <cofactor evidence="7">
        <name>heme</name>
        <dbReference type="ChEBI" id="CHEBI:30413"/>
    </cofactor>
</comment>
<dbReference type="InterPro" id="IPR002401">
    <property type="entry name" value="Cyt_P450_E_grp-I"/>
</dbReference>
<keyword evidence="8" id="KW-0560">Oxidoreductase</keyword>
<evidence type="ECO:0000256" key="5">
    <source>
        <dbReference type="ARBA" id="ARBA00023004"/>
    </source>
</evidence>
<protein>
    <submittedName>
        <fullName evidence="10">Cytochrome P450</fullName>
    </submittedName>
</protein>
<dbReference type="PANTHER" id="PTHR24291:SF189">
    <property type="entry name" value="CYTOCHROME P450 4C3-RELATED"/>
    <property type="match status" value="1"/>
</dbReference>
<dbReference type="PRINTS" id="PR00385">
    <property type="entry name" value="P450"/>
</dbReference>
<dbReference type="EMBL" id="QKWP01001425">
    <property type="protein sequence ID" value="RIB09030.1"/>
    <property type="molecule type" value="Genomic_DNA"/>
</dbReference>
<dbReference type="AlphaFoldDB" id="A0A397UFS5"/>
<dbReference type="STRING" id="44941.A0A397UFS5"/>
<dbReference type="InterPro" id="IPR036396">
    <property type="entry name" value="Cyt_P450_sf"/>
</dbReference>
<organism evidence="10 11">
    <name type="scientific">Gigaspora rosea</name>
    <dbReference type="NCBI Taxonomy" id="44941"/>
    <lineage>
        <taxon>Eukaryota</taxon>
        <taxon>Fungi</taxon>
        <taxon>Fungi incertae sedis</taxon>
        <taxon>Mucoromycota</taxon>
        <taxon>Glomeromycotina</taxon>
        <taxon>Glomeromycetes</taxon>
        <taxon>Diversisporales</taxon>
        <taxon>Gigasporaceae</taxon>
        <taxon>Gigaspora</taxon>
    </lineage>
</organism>
<keyword evidence="8" id="KW-0503">Monooxygenase</keyword>
<accession>A0A397UFS5</accession>
<keyword evidence="11" id="KW-1185">Reference proteome</keyword>
<dbReference type="GO" id="GO:0016705">
    <property type="term" value="F:oxidoreductase activity, acting on paired donors, with incorporation or reduction of molecular oxygen"/>
    <property type="evidence" value="ECO:0007669"/>
    <property type="project" value="InterPro"/>
</dbReference>
<keyword evidence="9" id="KW-1133">Transmembrane helix</keyword>
<keyword evidence="3 7" id="KW-0479">Metal-binding</keyword>
<keyword evidence="5 7" id="KW-0408">Iron</keyword>
<dbReference type="Proteomes" id="UP000266673">
    <property type="component" value="Unassembled WGS sequence"/>
</dbReference>
<evidence type="ECO:0000256" key="7">
    <source>
        <dbReference type="PIRSR" id="PIRSR602401-1"/>
    </source>
</evidence>